<reference evidence="2 3" key="1">
    <citation type="journal article" date="2024" name="Nat. Commun.">
        <title>Phylogenomics reveals the evolutionary origins of lichenization in chlorophyte algae.</title>
        <authorList>
            <person name="Puginier C."/>
            <person name="Libourel C."/>
            <person name="Otte J."/>
            <person name="Skaloud P."/>
            <person name="Haon M."/>
            <person name="Grisel S."/>
            <person name="Petersen M."/>
            <person name="Berrin J.G."/>
            <person name="Delaux P.M."/>
            <person name="Dal Grande F."/>
            <person name="Keller J."/>
        </authorList>
    </citation>
    <scope>NUCLEOTIDE SEQUENCE [LARGE SCALE GENOMIC DNA]</scope>
    <source>
        <strain evidence="2 3">SAG 2523</strain>
    </source>
</reference>
<dbReference type="SUPFAM" id="SSF69118">
    <property type="entry name" value="AhpD-like"/>
    <property type="match status" value="1"/>
</dbReference>
<dbReference type="EMBL" id="JALJOV010000372">
    <property type="protein sequence ID" value="KAK9864283.1"/>
    <property type="molecule type" value="Genomic_DNA"/>
</dbReference>
<sequence length="224" mass="24603">MASSFHRWELLPDLGRQCYNAGCTIAEIRTTVRHLIITSGYATCLAATNNLFASKLLEENVPAKAGGPPGNAFELVYTKITDTVRKKLHTADPVLGEYIRTHLYGDIYSSPGITLAQRQLFMTAFLAEAHMHEELFGHAYAGFRFGNDKEAVLKAVDMSFEMSLSPSNTVYKSAIDTLSLAYKKFKKDFPDGPPPLPEVAIPDPDSVRIPPLPPSFNYATSSGT</sequence>
<evidence type="ECO:0000256" key="1">
    <source>
        <dbReference type="SAM" id="MobiDB-lite"/>
    </source>
</evidence>
<dbReference type="Gene3D" id="1.20.1290.10">
    <property type="entry name" value="AhpD-like"/>
    <property type="match status" value="1"/>
</dbReference>
<proteinExistence type="predicted"/>
<gene>
    <name evidence="2" type="ORF">WJX84_001980</name>
</gene>
<dbReference type="Proteomes" id="UP001485043">
    <property type="component" value="Unassembled WGS sequence"/>
</dbReference>
<name>A0AAW1T605_9CHLO</name>
<evidence type="ECO:0000313" key="2">
    <source>
        <dbReference type="EMBL" id="KAK9864283.1"/>
    </source>
</evidence>
<protein>
    <recommendedName>
        <fullName evidence="4">Carboxymuconolactone decarboxylase-like domain-containing protein</fullName>
    </recommendedName>
</protein>
<feature type="region of interest" description="Disordered" evidence="1">
    <location>
        <begin position="193"/>
        <end position="224"/>
    </location>
</feature>
<evidence type="ECO:0000313" key="3">
    <source>
        <dbReference type="Proteomes" id="UP001485043"/>
    </source>
</evidence>
<dbReference type="AlphaFoldDB" id="A0AAW1T605"/>
<keyword evidence="3" id="KW-1185">Reference proteome</keyword>
<evidence type="ECO:0008006" key="4">
    <source>
        <dbReference type="Google" id="ProtNLM"/>
    </source>
</evidence>
<comment type="caution">
    <text evidence="2">The sequence shown here is derived from an EMBL/GenBank/DDBJ whole genome shotgun (WGS) entry which is preliminary data.</text>
</comment>
<organism evidence="2 3">
    <name type="scientific">Apatococcus fuscideae</name>
    <dbReference type="NCBI Taxonomy" id="2026836"/>
    <lineage>
        <taxon>Eukaryota</taxon>
        <taxon>Viridiplantae</taxon>
        <taxon>Chlorophyta</taxon>
        <taxon>core chlorophytes</taxon>
        <taxon>Trebouxiophyceae</taxon>
        <taxon>Chlorellales</taxon>
        <taxon>Chlorellaceae</taxon>
        <taxon>Apatococcus</taxon>
    </lineage>
</organism>
<dbReference type="InterPro" id="IPR029032">
    <property type="entry name" value="AhpD-like"/>
</dbReference>
<accession>A0AAW1T605</accession>